<evidence type="ECO:0000256" key="1">
    <source>
        <dbReference type="SAM" id="MobiDB-lite"/>
    </source>
</evidence>
<feature type="compositionally biased region" description="Acidic residues" evidence="1">
    <location>
        <begin position="1"/>
        <end position="10"/>
    </location>
</feature>
<sequence>MSQQDSDLDSDASISPTNSIPSHSDENMSTSSSTSENQWPIHGRDCHHLGHLEAIPIQRNGTLKLIFKASIDTAGEEWGIRNANCHGPYHDICFKIPGPGNNWIAAITEPAAMVELAEIMKAHDTKGYGYYLYSRLDHYRSKKVQEVIFESFPEGEEEGRVPEGPEMIATLAKRIIGFAALVAP</sequence>
<name>A0A090MCM8_9HYPO</name>
<dbReference type="AlphaFoldDB" id="A0A090MCM8"/>
<dbReference type="EMBL" id="CBMI010002346">
    <property type="protein sequence ID" value="CEG04898.1"/>
    <property type="molecule type" value="Genomic_DNA"/>
</dbReference>
<gene>
    <name evidence="2" type="ORF">BN850_0081010</name>
</gene>
<proteinExistence type="predicted"/>
<reference evidence="2" key="1">
    <citation type="submission" date="2013-05" db="EMBL/GenBank/DDBJ databases">
        <title>Draft genome sequences of six wheat associated Fusarium spp. isolates.</title>
        <authorList>
            <person name="Moolhuijzen P.M."/>
            <person name="Manners J.M."/>
            <person name="Wilcox S."/>
            <person name="Bellgard M.I."/>
            <person name="Gardiner D.M."/>
        </authorList>
    </citation>
    <scope>NUCLEOTIDE SEQUENCE</scope>
    <source>
        <strain evidence="2">CS3069</strain>
    </source>
</reference>
<comment type="caution">
    <text evidence="2">The sequence shown here is derived from an EMBL/GenBank/DDBJ whole genome shotgun (WGS) entry which is preliminary data.</text>
</comment>
<feature type="region of interest" description="Disordered" evidence="1">
    <location>
        <begin position="1"/>
        <end position="42"/>
    </location>
</feature>
<accession>A0A090MCM8</accession>
<organism evidence="2">
    <name type="scientific">Fusarium clavum</name>
    <dbReference type="NCBI Taxonomy" id="2594811"/>
    <lineage>
        <taxon>Eukaryota</taxon>
        <taxon>Fungi</taxon>
        <taxon>Dikarya</taxon>
        <taxon>Ascomycota</taxon>
        <taxon>Pezizomycotina</taxon>
        <taxon>Sordariomycetes</taxon>
        <taxon>Hypocreomycetidae</taxon>
        <taxon>Hypocreales</taxon>
        <taxon>Nectriaceae</taxon>
        <taxon>Fusarium</taxon>
        <taxon>Fusarium incarnatum-equiseti species complex</taxon>
    </lineage>
</organism>
<protein>
    <submittedName>
        <fullName evidence="2">WGS project CBMI000000000 data, contig CS3069_c002348</fullName>
    </submittedName>
</protein>
<evidence type="ECO:0000313" key="2">
    <source>
        <dbReference type="EMBL" id="CEG04898.1"/>
    </source>
</evidence>